<sequence>SNEVIFALESHVKKVRQTLDYPLDPMVTPRLDGDVLLLRANQHLVRPEARHEHHFVANDYGFSELITGNCIVKELDGNHTKFLENNPDQIHQYISEYMK</sequence>
<dbReference type="AlphaFoldDB" id="A0A7R9MW81"/>
<proteinExistence type="predicted"/>
<dbReference type="OrthoDB" id="6534175at2759"/>
<dbReference type="InterPro" id="IPR029058">
    <property type="entry name" value="AB_hydrolase_fold"/>
</dbReference>
<feature type="non-terminal residue" evidence="1">
    <location>
        <position position="1"/>
    </location>
</feature>
<dbReference type="Proteomes" id="UP000728032">
    <property type="component" value="Unassembled WGS sequence"/>
</dbReference>
<organism evidence="1">
    <name type="scientific">Oppiella nova</name>
    <dbReference type="NCBI Taxonomy" id="334625"/>
    <lineage>
        <taxon>Eukaryota</taxon>
        <taxon>Metazoa</taxon>
        <taxon>Ecdysozoa</taxon>
        <taxon>Arthropoda</taxon>
        <taxon>Chelicerata</taxon>
        <taxon>Arachnida</taxon>
        <taxon>Acari</taxon>
        <taxon>Acariformes</taxon>
        <taxon>Sarcoptiformes</taxon>
        <taxon>Oribatida</taxon>
        <taxon>Brachypylina</taxon>
        <taxon>Oppioidea</taxon>
        <taxon>Oppiidae</taxon>
        <taxon>Oppiella</taxon>
    </lineage>
</organism>
<evidence type="ECO:0000313" key="1">
    <source>
        <dbReference type="EMBL" id="CAD7668496.1"/>
    </source>
</evidence>
<gene>
    <name evidence="1" type="ORF">ONB1V03_LOCUS23365</name>
</gene>
<dbReference type="EMBL" id="CAJPVJ010058842">
    <property type="protein sequence ID" value="CAG2183945.1"/>
    <property type="molecule type" value="Genomic_DNA"/>
</dbReference>
<dbReference type="EMBL" id="OC973667">
    <property type="protein sequence ID" value="CAD7668496.1"/>
    <property type="molecule type" value="Genomic_DNA"/>
</dbReference>
<accession>A0A7R9MW81</accession>
<name>A0A7R9MW81_9ACAR</name>
<dbReference type="Gene3D" id="3.40.50.1820">
    <property type="entry name" value="alpha/beta hydrolase"/>
    <property type="match status" value="1"/>
</dbReference>
<reference evidence="1" key="1">
    <citation type="submission" date="2020-11" db="EMBL/GenBank/DDBJ databases">
        <authorList>
            <person name="Tran Van P."/>
        </authorList>
    </citation>
    <scope>NUCLEOTIDE SEQUENCE</scope>
</reference>
<keyword evidence="2" id="KW-1185">Reference proteome</keyword>
<protein>
    <submittedName>
        <fullName evidence="1">Uncharacterized protein</fullName>
    </submittedName>
</protein>
<evidence type="ECO:0000313" key="2">
    <source>
        <dbReference type="Proteomes" id="UP000728032"/>
    </source>
</evidence>